<keyword evidence="7" id="KW-1133">Transmembrane helix</keyword>
<evidence type="ECO:0000256" key="2">
    <source>
        <dbReference type="ARBA" id="ARBA00022737"/>
    </source>
</evidence>
<keyword evidence="10" id="KW-1185">Reference proteome</keyword>
<feature type="compositionally biased region" description="Polar residues" evidence="6">
    <location>
        <begin position="623"/>
        <end position="648"/>
    </location>
</feature>
<dbReference type="CDD" id="cd00063">
    <property type="entry name" value="FN3"/>
    <property type="match status" value="1"/>
</dbReference>
<dbReference type="CDD" id="cd00096">
    <property type="entry name" value="Ig"/>
    <property type="match status" value="2"/>
</dbReference>
<dbReference type="InterPro" id="IPR052598">
    <property type="entry name" value="IgSF_CEA-related"/>
</dbReference>
<keyword evidence="7" id="KW-0472">Membrane</keyword>
<feature type="compositionally biased region" description="Basic and acidic residues" evidence="6">
    <location>
        <begin position="590"/>
        <end position="599"/>
    </location>
</feature>
<keyword evidence="4" id="KW-0325">Glycoprotein</keyword>
<keyword evidence="1" id="KW-0732">Signal</keyword>
<reference evidence="9" key="1">
    <citation type="thesis" date="2020" institute="ProQuest LLC" country="789 East Eisenhower Parkway, Ann Arbor, MI, USA">
        <title>Comparative Genomics and Chromosome Evolution.</title>
        <authorList>
            <person name="Mudd A.B."/>
        </authorList>
    </citation>
    <scope>NUCLEOTIDE SEQUENCE</scope>
    <source>
        <strain evidence="9">Female2</strain>
        <tissue evidence="9">Blood</tissue>
    </source>
</reference>
<feature type="domain" description="Ig-like" evidence="8">
    <location>
        <begin position="1"/>
        <end position="63"/>
    </location>
</feature>
<feature type="domain" description="Ig-like" evidence="8">
    <location>
        <begin position="170"/>
        <end position="237"/>
    </location>
</feature>
<feature type="transmembrane region" description="Helical" evidence="7">
    <location>
        <begin position="542"/>
        <end position="565"/>
    </location>
</feature>
<dbReference type="SMART" id="SM00408">
    <property type="entry name" value="IGc2"/>
    <property type="match status" value="3"/>
</dbReference>
<dbReference type="SMART" id="SM00409">
    <property type="entry name" value="IG"/>
    <property type="match status" value="3"/>
</dbReference>
<dbReference type="EMBL" id="JAACNH010000008">
    <property type="protein sequence ID" value="KAG8434690.1"/>
    <property type="molecule type" value="Genomic_DNA"/>
</dbReference>
<keyword evidence="7" id="KW-0812">Transmembrane</keyword>
<evidence type="ECO:0000259" key="8">
    <source>
        <dbReference type="PROSITE" id="PS50835"/>
    </source>
</evidence>
<dbReference type="InterPro" id="IPR003961">
    <property type="entry name" value="FN3_dom"/>
</dbReference>
<dbReference type="Pfam" id="PF13895">
    <property type="entry name" value="Ig_2"/>
    <property type="match status" value="1"/>
</dbReference>
<accession>A0A8T2IUI5</accession>
<dbReference type="SUPFAM" id="SSF48726">
    <property type="entry name" value="Immunoglobulin"/>
    <property type="match status" value="5"/>
</dbReference>
<evidence type="ECO:0000313" key="10">
    <source>
        <dbReference type="Proteomes" id="UP000812440"/>
    </source>
</evidence>
<evidence type="ECO:0000256" key="7">
    <source>
        <dbReference type="SAM" id="Phobius"/>
    </source>
</evidence>
<evidence type="ECO:0000313" key="9">
    <source>
        <dbReference type="EMBL" id="KAG8434690.1"/>
    </source>
</evidence>
<name>A0A8T2IUI5_9PIPI</name>
<evidence type="ECO:0000256" key="4">
    <source>
        <dbReference type="ARBA" id="ARBA00023180"/>
    </source>
</evidence>
<dbReference type="InterPro" id="IPR007110">
    <property type="entry name" value="Ig-like_dom"/>
</dbReference>
<evidence type="ECO:0000256" key="1">
    <source>
        <dbReference type="ARBA" id="ARBA00022729"/>
    </source>
</evidence>
<dbReference type="PROSITE" id="PS50835">
    <property type="entry name" value="IG_LIKE"/>
    <property type="match status" value="5"/>
</dbReference>
<feature type="domain" description="Ig-like" evidence="8">
    <location>
        <begin position="337"/>
        <end position="425"/>
    </location>
</feature>
<dbReference type="PANTHER" id="PTHR44337">
    <property type="entry name" value="CARCINOEMBRYONIC ANTIGEN-RELATED CELL ADHESION MOLECULE 8"/>
    <property type="match status" value="1"/>
</dbReference>
<dbReference type="InterPro" id="IPR013783">
    <property type="entry name" value="Ig-like_fold"/>
</dbReference>
<dbReference type="OrthoDB" id="9442762at2759"/>
<dbReference type="SUPFAM" id="SSF49265">
    <property type="entry name" value="Fibronectin type III"/>
    <property type="match status" value="1"/>
</dbReference>
<keyword evidence="3" id="KW-1015">Disulfide bond</keyword>
<gene>
    <name evidence="9" type="ORF">GDO86_012882</name>
</gene>
<evidence type="ECO:0000256" key="6">
    <source>
        <dbReference type="SAM" id="MobiDB-lite"/>
    </source>
</evidence>
<dbReference type="Proteomes" id="UP000812440">
    <property type="component" value="Chromosome 7"/>
</dbReference>
<organism evidence="9 10">
    <name type="scientific">Hymenochirus boettgeri</name>
    <name type="common">Congo dwarf clawed frog</name>
    <dbReference type="NCBI Taxonomy" id="247094"/>
    <lineage>
        <taxon>Eukaryota</taxon>
        <taxon>Metazoa</taxon>
        <taxon>Chordata</taxon>
        <taxon>Craniata</taxon>
        <taxon>Vertebrata</taxon>
        <taxon>Euteleostomi</taxon>
        <taxon>Amphibia</taxon>
        <taxon>Batrachia</taxon>
        <taxon>Anura</taxon>
        <taxon>Pipoidea</taxon>
        <taxon>Pipidae</taxon>
        <taxon>Pipinae</taxon>
        <taxon>Hymenochirus</taxon>
    </lineage>
</organism>
<feature type="region of interest" description="Disordered" evidence="6">
    <location>
        <begin position="590"/>
        <end position="650"/>
    </location>
</feature>
<keyword evidence="2" id="KW-0677">Repeat</keyword>
<comment type="caution">
    <text evidence="9">The sequence shown here is derived from an EMBL/GenBank/DDBJ whole genome shotgun (WGS) entry which is preliminary data.</text>
</comment>
<dbReference type="PANTHER" id="PTHR44337:SF23">
    <property type="entry name" value="V-SET AND IMMUNOGLOBULIN DOMAIN CONTAINING 10 LIKE 2"/>
    <property type="match status" value="1"/>
</dbReference>
<sequence>MLTCVVTNGTSPIQYIWKRHTIQEGTFLVTEGSKSVIVLTAANRSNTGYYTCTVKNAVNEETSGRLYLDVIYGPDEPVISIKPYAISENGFTANEQEEVILNCTAPSNPPSHYVWLYNNTEVYTGQMYVISKISRGQTGTYTCMAKNTHLGKHSTFTISLTVFYLPDGSPSCTALAYNQYKEVALWCSWVGGFPFAQLQWLKTSIEDNVIMSYSNATKIIRGGDIQNGSIFTCSISHPALKQNMQCSTIVSVPRGDPKCSAEATKGDGFVVLTCELLGGLPRIMLDWNNNTIGEAKESSNIYVLKSNTSYSGKLFTCTARHPMNKETKECSVRLEAPVLITFESETSVREANNIPLMCYLKSSNLTSEVIWYNNMNMAISSDSPKYSMIKENGWYNLTINDAIYKEDSGQYRCSAFNAVGNSSVSINVMVKQYPTPPNVTISRLIYSRQRTEVDLEWMTKGSGDLTSFMVQRKASIRSSNGPKRAGQSWDTVAKDIKPDIRGYKLGGLESSVVYAFRILALNHRTTGFPSEVKTPADPPFNAYPAVIGAAVTGMIVAAIACILVLQYIAKNRVNHPSEYRALFNTKNRGEAGENIRNPEDAETAADVEAGSNQAADSDPASEPGSSKTAEAAVPSSSTNQDVPLSQLSIADLPADAPVNVTITLTATP</sequence>
<proteinExistence type="predicted"/>
<dbReference type="Pfam" id="PF07679">
    <property type="entry name" value="I-set"/>
    <property type="match status" value="1"/>
</dbReference>
<dbReference type="InterPro" id="IPR003598">
    <property type="entry name" value="Ig_sub2"/>
</dbReference>
<feature type="domain" description="Ig-like" evidence="8">
    <location>
        <begin position="77"/>
        <end position="159"/>
    </location>
</feature>
<dbReference type="InterPro" id="IPR036116">
    <property type="entry name" value="FN3_sf"/>
</dbReference>
<dbReference type="InterPro" id="IPR036179">
    <property type="entry name" value="Ig-like_dom_sf"/>
</dbReference>
<evidence type="ECO:0000256" key="3">
    <source>
        <dbReference type="ARBA" id="ARBA00023157"/>
    </source>
</evidence>
<dbReference type="Gene3D" id="2.60.40.10">
    <property type="entry name" value="Immunoglobulins"/>
    <property type="match status" value="4"/>
</dbReference>
<dbReference type="InterPro" id="IPR003599">
    <property type="entry name" value="Ig_sub"/>
</dbReference>
<feature type="domain" description="Ig-like" evidence="8">
    <location>
        <begin position="238"/>
        <end position="333"/>
    </location>
</feature>
<keyword evidence="5" id="KW-0393">Immunoglobulin domain</keyword>
<evidence type="ECO:0000256" key="5">
    <source>
        <dbReference type="ARBA" id="ARBA00023319"/>
    </source>
</evidence>
<dbReference type="AlphaFoldDB" id="A0A8T2IUI5"/>
<dbReference type="InterPro" id="IPR013098">
    <property type="entry name" value="Ig_I-set"/>
</dbReference>
<protein>
    <recommendedName>
        <fullName evidence="8">Ig-like domain-containing protein</fullName>
    </recommendedName>
</protein>